<dbReference type="InterPro" id="IPR014381">
    <property type="entry name" value="Arch_Rpo5/euc_Rpb5"/>
</dbReference>
<comment type="similarity">
    <text evidence="3">Belongs to the archaeal Rpo5/eukaryotic RPB5 RNA polymerase subunit family.</text>
</comment>
<evidence type="ECO:0000313" key="5">
    <source>
        <dbReference type="EMBL" id="OUJ18938.1"/>
    </source>
</evidence>
<protein>
    <recommendedName>
        <fullName evidence="3">DNA-directed RNA polymerase subunit Rpo5</fullName>
        <ecNumber evidence="3">2.7.7.6</ecNumber>
    </recommendedName>
    <alternativeName>
        <fullName evidence="3">DNA-directed RNA polymerase subunit H</fullName>
    </alternativeName>
</protein>
<evidence type="ECO:0000256" key="3">
    <source>
        <dbReference type="HAMAP-Rule" id="MF_00025"/>
    </source>
</evidence>
<dbReference type="PANTHER" id="PTHR10535:SF0">
    <property type="entry name" value="DNA-DIRECTED RNA POLYMERASES I, II, AND III SUBUNIT RPABC1"/>
    <property type="match status" value="1"/>
</dbReference>
<keyword evidence="3" id="KW-0963">Cytoplasm</keyword>
<dbReference type="GO" id="GO:0005737">
    <property type="term" value="C:cytoplasm"/>
    <property type="evidence" value="ECO:0007669"/>
    <property type="project" value="UniProtKB-SubCell"/>
</dbReference>
<keyword evidence="3" id="KW-0808">Transferase</keyword>
<proteinExistence type="inferred from homology"/>
<evidence type="ECO:0000256" key="2">
    <source>
        <dbReference type="ARBA" id="ARBA00023163"/>
    </source>
</evidence>
<dbReference type="NCBIfam" id="NF007129">
    <property type="entry name" value="PRK09570.1"/>
    <property type="match status" value="1"/>
</dbReference>
<gene>
    <name evidence="3" type="primary">rpo5</name>
    <name evidence="3" type="synonym">rpoH</name>
    <name evidence="5" type="ORF">AMET1_0589</name>
</gene>
<dbReference type="EC" id="2.7.7.6" evidence="3"/>
<keyword evidence="1 3" id="KW-0240">DNA-directed RNA polymerase</keyword>
<dbReference type="RefSeq" id="WP_086636992.1">
    <property type="nucleotide sequence ID" value="NZ_MRZU01000003.1"/>
</dbReference>
<organism evidence="5 6">
    <name type="scientific">Methanonatronarchaeum thermophilum</name>
    <dbReference type="NCBI Taxonomy" id="1927129"/>
    <lineage>
        <taxon>Archaea</taxon>
        <taxon>Methanobacteriati</taxon>
        <taxon>Methanobacteriota</taxon>
        <taxon>Methanonatronarchaeia</taxon>
        <taxon>Methanonatronarchaeales</taxon>
        <taxon>Methanonatronarchaeaceae</taxon>
        <taxon>Methanonatronarchaeum</taxon>
    </lineage>
</organism>
<evidence type="ECO:0000259" key="4">
    <source>
        <dbReference type="Pfam" id="PF01191"/>
    </source>
</evidence>
<sequence>MGKKYNVMDHDLVPRHEIVPEEEAQEILEKHDIDAKKLPKILKSDPVVKEIGAKSGDILRITRDSPTAGKAILYRLVVDEEIGGDIF</sequence>
<dbReference type="GO" id="GO:0006362">
    <property type="term" value="P:transcription elongation by RNA polymerase I"/>
    <property type="evidence" value="ECO:0007669"/>
    <property type="project" value="TreeGrafter"/>
</dbReference>
<dbReference type="GO" id="GO:0000428">
    <property type="term" value="C:DNA-directed RNA polymerase complex"/>
    <property type="evidence" value="ECO:0007669"/>
    <property type="project" value="UniProtKB-KW"/>
</dbReference>
<dbReference type="OrthoDB" id="30537at2157"/>
<dbReference type="PANTHER" id="PTHR10535">
    <property type="entry name" value="DNA-DIRECTED RNA POLYMERASES I, II, AND III SUBUNIT RPABC1"/>
    <property type="match status" value="1"/>
</dbReference>
<dbReference type="GO" id="GO:0003677">
    <property type="term" value="F:DNA binding"/>
    <property type="evidence" value="ECO:0007669"/>
    <property type="project" value="InterPro"/>
</dbReference>
<evidence type="ECO:0000313" key="6">
    <source>
        <dbReference type="Proteomes" id="UP000195137"/>
    </source>
</evidence>
<comment type="caution">
    <text evidence="5">The sequence shown here is derived from an EMBL/GenBank/DDBJ whole genome shotgun (WGS) entry which is preliminary data.</text>
</comment>
<dbReference type="Pfam" id="PF01191">
    <property type="entry name" value="RNA_pol_Rpb5_C"/>
    <property type="match status" value="1"/>
</dbReference>
<keyword evidence="2 3" id="KW-0804">Transcription</keyword>
<dbReference type="GO" id="GO:0003899">
    <property type="term" value="F:DNA-directed RNA polymerase activity"/>
    <property type="evidence" value="ECO:0007669"/>
    <property type="project" value="UniProtKB-UniRule"/>
</dbReference>
<dbReference type="Proteomes" id="UP000195137">
    <property type="component" value="Unassembled WGS sequence"/>
</dbReference>
<comment type="subunit">
    <text evidence="3">Part of the RNA polymerase complex.</text>
</comment>
<dbReference type="InterPro" id="IPR035913">
    <property type="entry name" value="RPB5-like_sf"/>
</dbReference>
<dbReference type="SUPFAM" id="SSF55287">
    <property type="entry name" value="RPB5-like RNA polymerase subunit"/>
    <property type="match status" value="1"/>
</dbReference>
<feature type="domain" description="RNA polymerase subunit H/Rpb5 C-terminal" evidence="4">
    <location>
        <begin position="5"/>
        <end position="77"/>
    </location>
</feature>
<comment type="subcellular location">
    <subcellularLocation>
        <location evidence="3">Cytoplasm</location>
    </subcellularLocation>
</comment>
<dbReference type="EMBL" id="MRZU01000003">
    <property type="protein sequence ID" value="OUJ18938.1"/>
    <property type="molecule type" value="Genomic_DNA"/>
</dbReference>
<dbReference type="GO" id="GO:0042797">
    <property type="term" value="P:tRNA transcription by RNA polymerase III"/>
    <property type="evidence" value="ECO:0007669"/>
    <property type="project" value="TreeGrafter"/>
</dbReference>
<evidence type="ECO:0000256" key="1">
    <source>
        <dbReference type="ARBA" id="ARBA00022478"/>
    </source>
</evidence>
<dbReference type="AlphaFoldDB" id="A0A1Y3GBY3"/>
<keyword evidence="3" id="KW-0548">Nucleotidyltransferase</keyword>
<keyword evidence="6" id="KW-1185">Reference proteome</keyword>
<accession>A0A1Y3GBY3</accession>
<comment type="function">
    <text evidence="3">DNA-dependent RNA polymerase (RNAP) catalyzes the transcription of DNA into RNA using the four ribonucleoside triphosphates as substrates.</text>
</comment>
<dbReference type="HAMAP" id="MF_00025">
    <property type="entry name" value="RNApol_Rpo5_RPB5"/>
    <property type="match status" value="1"/>
</dbReference>
<comment type="catalytic activity">
    <reaction evidence="3">
        <text>RNA(n) + a ribonucleoside 5'-triphosphate = RNA(n+1) + diphosphate</text>
        <dbReference type="Rhea" id="RHEA:21248"/>
        <dbReference type="Rhea" id="RHEA-COMP:14527"/>
        <dbReference type="Rhea" id="RHEA-COMP:17342"/>
        <dbReference type="ChEBI" id="CHEBI:33019"/>
        <dbReference type="ChEBI" id="CHEBI:61557"/>
        <dbReference type="ChEBI" id="CHEBI:140395"/>
        <dbReference type="EC" id="2.7.7.6"/>
    </reaction>
</comment>
<dbReference type="Gene3D" id="3.90.940.20">
    <property type="entry name" value="RPB5-like RNA polymerase subunit"/>
    <property type="match status" value="1"/>
</dbReference>
<name>A0A1Y3GBY3_9EURY</name>
<dbReference type="GO" id="GO:0006366">
    <property type="term" value="P:transcription by RNA polymerase II"/>
    <property type="evidence" value="ECO:0007669"/>
    <property type="project" value="TreeGrafter"/>
</dbReference>
<reference evidence="5 6" key="1">
    <citation type="submission" date="2016-12" db="EMBL/GenBank/DDBJ databases">
        <title>Discovery of methanogenic haloarchaea.</title>
        <authorList>
            <person name="Sorokin D.Y."/>
            <person name="Makarova K.S."/>
            <person name="Abbas B."/>
            <person name="Ferrer M."/>
            <person name="Golyshin P.N."/>
        </authorList>
    </citation>
    <scope>NUCLEOTIDE SEQUENCE [LARGE SCALE GENOMIC DNA]</scope>
    <source>
        <strain evidence="5">AMET1</strain>
    </source>
</reference>
<dbReference type="InterPro" id="IPR000783">
    <property type="entry name" value="RNA_pol_subH/Rpb5_C"/>
</dbReference>